<comment type="caution">
    <text evidence="6">The sequence shown here is derived from an EMBL/GenBank/DDBJ whole genome shotgun (WGS) entry which is preliminary data.</text>
</comment>
<name>A0A9D9N1P3_9SPIR</name>
<dbReference type="PANTHER" id="PTHR41695">
    <property type="entry name" value="1,4-ALPHA-GLUCAN BRANCHING ENZYME RV3031-RELATED"/>
    <property type="match status" value="1"/>
</dbReference>
<dbReference type="GO" id="GO:0005576">
    <property type="term" value="C:extracellular region"/>
    <property type="evidence" value="ECO:0007669"/>
    <property type="project" value="TreeGrafter"/>
</dbReference>
<accession>A0A9D9N1P3</accession>
<dbReference type="InterPro" id="IPR037090">
    <property type="entry name" value="57_glycoside_trans_central"/>
</dbReference>
<dbReference type="PANTHER" id="PTHR41695:SF1">
    <property type="entry name" value="1,4-ALPHA-GLUCAN BRANCHING ENZYME TK1436"/>
    <property type="match status" value="1"/>
</dbReference>
<feature type="domain" description="Glycoside hydrolase family 57 N-terminal" evidence="4">
    <location>
        <begin position="7"/>
        <end position="271"/>
    </location>
</feature>
<dbReference type="GO" id="GO:0030979">
    <property type="term" value="P:alpha-glucan biosynthetic process"/>
    <property type="evidence" value="ECO:0007669"/>
    <property type="project" value="InterPro"/>
</dbReference>
<protein>
    <submittedName>
        <fullName evidence="6">DUF1957 domain-containing protein</fullName>
    </submittedName>
</protein>
<dbReference type="SUPFAM" id="SSF88713">
    <property type="entry name" value="Glycoside hydrolase/deacetylase"/>
    <property type="match status" value="1"/>
</dbReference>
<dbReference type="InterPro" id="IPR015293">
    <property type="entry name" value="BE_C"/>
</dbReference>
<dbReference type="InterPro" id="IPR028995">
    <property type="entry name" value="Glyco_hydro_57/38_cen_sf"/>
</dbReference>
<organism evidence="6 7">
    <name type="scientific">Candidatus Gallitreponema excrementavium</name>
    <dbReference type="NCBI Taxonomy" id="2840840"/>
    <lineage>
        <taxon>Bacteria</taxon>
        <taxon>Pseudomonadati</taxon>
        <taxon>Spirochaetota</taxon>
        <taxon>Spirochaetia</taxon>
        <taxon>Spirochaetales</taxon>
        <taxon>Candidatus Gallitreponema</taxon>
    </lineage>
</organism>
<dbReference type="InterPro" id="IPR027291">
    <property type="entry name" value="Glyco_hydro_38_N_sf"/>
</dbReference>
<dbReference type="SUPFAM" id="SSF88688">
    <property type="entry name" value="Families 57/38 glycoside transferase middle domain"/>
    <property type="match status" value="1"/>
</dbReference>
<dbReference type="InterPro" id="IPR004300">
    <property type="entry name" value="Glyco_hydro_57_N"/>
</dbReference>
<dbReference type="Pfam" id="PF03065">
    <property type="entry name" value="Glyco_hydro_57"/>
    <property type="match status" value="1"/>
</dbReference>
<dbReference type="GO" id="GO:0003844">
    <property type="term" value="F:1,4-alpha-glucan branching enzyme activity"/>
    <property type="evidence" value="ECO:0007669"/>
    <property type="project" value="InterPro"/>
</dbReference>
<evidence type="ECO:0000256" key="2">
    <source>
        <dbReference type="ARBA" id="ARBA00023277"/>
    </source>
</evidence>
<sequence length="529" mass="59775">MSGKSIILVFSAHQPFLGVAEKDELGIENSYFESLSNIYLPLLRVFSNLEADGIPFKLALSISPQLCAKMESRVLSEKYVEFLEKQYALALEEQAKSEDNPEKVKLINNLIQKIIQNRRDFVETYNLKILHKISYYAKKGNIELLGTGAGFPYMPLYSDCNEVINAHIETGLIAHRAYFGTNPTGFWLPSMGYSSGLEFPIKSYGYQYTILETHSLLFANPAPRQGVFSTVLFPNSLTAFARDFNSVEDIKAFMKNPVYKNCSRDIGFELEKDRLSAFSDFSSRPVTGIGYWNNAGNLYSFEEAEAQALRDSREFIKNRKSVLDKAAGYMDKAPFCLCAMPIDILGKKWFEGALWLENLFRTVAEIEPDSGGGLSHGRDLFFSLPSEILAYSTSREKIRPLSSSWNPDGYGEELLEASNEWMYRFARNAALKMVDLTVRFPNDSGLKERTLNLAAKEVLLSQDIVLSSMVRGRIYADYAVETFENHITAFSTVYDSLGGNSVSTEWLTEKERCYPVFPGINYRSFGTKK</sequence>
<dbReference type="Gene3D" id="3.20.110.10">
    <property type="entry name" value="Glycoside hydrolase 38, N terminal domain"/>
    <property type="match status" value="1"/>
</dbReference>
<gene>
    <name evidence="6" type="ORF">IAA81_01670</name>
</gene>
<keyword evidence="2 3" id="KW-0119">Carbohydrate metabolism</keyword>
<dbReference type="InterPro" id="IPR040042">
    <property type="entry name" value="Branching_enz_MT3115-like"/>
</dbReference>
<dbReference type="AlphaFoldDB" id="A0A9D9N1P3"/>
<dbReference type="InterPro" id="IPR011330">
    <property type="entry name" value="Glyco_hydro/deAcase_b/a-brl"/>
</dbReference>
<feature type="domain" description="1,4-alpha-glucan branching enzyme C-terminal" evidence="5">
    <location>
        <begin position="428"/>
        <end position="525"/>
    </location>
</feature>
<dbReference type="Proteomes" id="UP000823638">
    <property type="component" value="Unassembled WGS sequence"/>
</dbReference>
<proteinExistence type="inferred from homology"/>
<evidence type="ECO:0000256" key="3">
    <source>
        <dbReference type="RuleBase" id="RU361196"/>
    </source>
</evidence>
<reference evidence="6" key="2">
    <citation type="journal article" date="2021" name="PeerJ">
        <title>Extensive microbial diversity within the chicken gut microbiome revealed by metagenomics and culture.</title>
        <authorList>
            <person name="Gilroy R."/>
            <person name="Ravi A."/>
            <person name="Getino M."/>
            <person name="Pursley I."/>
            <person name="Horton D.L."/>
            <person name="Alikhan N.F."/>
            <person name="Baker D."/>
            <person name="Gharbi K."/>
            <person name="Hall N."/>
            <person name="Watson M."/>
            <person name="Adriaenssens E.M."/>
            <person name="Foster-Nyarko E."/>
            <person name="Jarju S."/>
            <person name="Secka A."/>
            <person name="Antonio M."/>
            <person name="Oren A."/>
            <person name="Chaudhuri R.R."/>
            <person name="La Ragione R."/>
            <person name="Hildebrand F."/>
            <person name="Pallen M.J."/>
        </authorList>
    </citation>
    <scope>NUCLEOTIDE SEQUENCE</scope>
    <source>
        <strain evidence="6">10532</strain>
    </source>
</reference>
<evidence type="ECO:0000259" key="4">
    <source>
        <dbReference type="Pfam" id="PF03065"/>
    </source>
</evidence>
<dbReference type="Pfam" id="PF09210">
    <property type="entry name" value="BE_C"/>
    <property type="match status" value="1"/>
</dbReference>
<evidence type="ECO:0000259" key="5">
    <source>
        <dbReference type="Pfam" id="PF09210"/>
    </source>
</evidence>
<dbReference type="EMBL" id="JADIMM010000023">
    <property type="protein sequence ID" value="MBO8456918.1"/>
    <property type="molecule type" value="Genomic_DNA"/>
</dbReference>
<comment type="similarity">
    <text evidence="1 3">Belongs to the glycosyl hydrolase 57 family.</text>
</comment>
<evidence type="ECO:0000313" key="6">
    <source>
        <dbReference type="EMBL" id="MBO8456918.1"/>
    </source>
</evidence>
<evidence type="ECO:0000313" key="7">
    <source>
        <dbReference type="Proteomes" id="UP000823638"/>
    </source>
</evidence>
<reference evidence="6" key="1">
    <citation type="submission" date="2020-10" db="EMBL/GenBank/DDBJ databases">
        <authorList>
            <person name="Gilroy R."/>
        </authorList>
    </citation>
    <scope>NUCLEOTIDE SEQUENCE</scope>
    <source>
        <strain evidence="6">10532</strain>
    </source>
</reference>
<dbReference type="Gene3D" id="1.20.1430.10">
    <property type="entry name" value="Families 57/38 glycoside transferase, middle domain"/>
    <property type="match status" value="1"/>
</dbReference>
<evidence type="ECO:0000256" key="1">
    <source>
        <dbReference type="ARBA" id="ARBA00006821"/>
    </source>
</evidence>